<gene>
    <name evidence="2" type="ORF">OS242_09420</name>
</gene>
<protein>
    <submittedName>
        <fullName evidence="2">HD-GYP domain-containing protein</fullName>
    </submittedName>
</protein>
<dbReference type="PANTHER" id="PTHR43155">
    <property type="entry name" value="CYCLIC DI-GMP PHOSPHODIESTERASE PA4108-RELATED"/>
    <property type="match status" value="1"/>
</dbReference>
<dbReference type="Gene3D" id="1.10.3210.10">
    <property type="entry name" value="Hypothetical protein af1432"/>
    <property type="match status" value="1"/>
</dbReference>
<evidence type="ECO:0000313" key="2">
    <source>
        <dbReference type="EMBL" id="MCX7570181.1"/>
    </source>
</evidence>
<comment type="caution">
    <text evidence="2">The sequence shown here is derived from an EMBL/GenBank/DDBJ whole genome shotgun (WGS) entry which is preliminary data.</text>
</comment>
<accession>A0ABT3WZV2</accession>
<feature type="domain" description="HD-GYP" evidence="1">
    <location>
        <begin position="109"/>
        <end position="309"/>
    </location>
</feature>
<sequence>MRLAPVSLSLVNSVLARPILDEKGTVLIGSGVRLSERMITRLKQLGVSSLYIEDERTDDLVIVDAVSDETRRGAVNAVYNSMVQLAENDKGLRRASRPQIGRDLSQVFQNILGDLKANKSGLISLASIYTMDGYLFHKSVNVAILATAIGLAKGYAAKELTELGMGALLHDIGNTKVPAELLNKPGIYSEIEFQTVKKHTEWGFDILREQDGISLLSAHVALQHHERVDGSGYPRGLRGKEIHEYAQIVGICDVYEALISRRFHREAHLPHEALEFVMATGGTLFDHNLVTLFAKNVAIYPIGMTVRLNTNETAVVVSLNPEYPQRPVVRLLTDDSGRQLDMPYDIDLTKQLTMMIVAYSE</sequence>
<dbReference type="Pfam" id="PF13487">
    <property type="entry name" value="HD_5"/>
    <property type="match status" value="1"/>
</dbReference>
<dbReference type="CDD" id="cd00077">
    <property type="entry name" value="HDc"/>
    <property type="match status" value="1"/>
</dbReference>
<evidence type="ECO:0000259" key="1">
    <source>
        <dbReference type="PROSITE" id="PS51832"/>
    </source>
</evidence>
<organism evidence="2 3">
    <name type="scientific">Tumebacillus lacus</name>
    <dbReference type="NCBI Taxonomy" id="2995335"/>
    <lineage>
        <taxon>Bacteria</taxon>
        <taxon>Bacillati</taxon>
        <taxon>Bacillota</taxon>
        <taxon>Bacilli</taxon>
        <taxon>Bacillales</taxon>
        <taxon>Alicyclobacillaceae</taxon>
        <taxon>Tumebacillus</taxon>
    </lineage>
</organism>
<dbReference type="SUPFAM" id="SSF109604">
    <property type="entry name" value="HD-domain/PDEase-like"/>
    <property type="match status" value="1"/>
</dbReference>
<dbReference type="SMART" id="SM00471">
    <property type="entry name" value="HDc"/>
    <property type="match status" value="1"/>
</dbReference>
<evidence type="ECO:0000313" key="3">
    <source>
        <dbReference type="Proteomes" id="UP001208017"/>
    </source>
</evidence>
<name>A0ABT3WZV2_9BACL</name>
<dbReference type="PROSITE" id="PS51832">
    <property type="entry name" value="HD_GYP"/>
    <property type="match status" value="1"/>
</dbReference>
<dbReference type="PANTHER" id="PTHR43155:SF2">
    <property type="entry name" value="CYCLIC DI-GMP PHOSPHODIESTERASE PA4108"/>
    <property type="match status" value="1"/>
</dbReference>
<dbReference type="EMBL" id="JAPMLT010000004">
    <property type="protein sequence ID" value="MCX7570181.1"/>
    <property type="molecule type" value="Genomic_DNA"/>
</dbReference>
<reference evidence="2 3" key="1">
    <citation type="submission" date="2022-11" db="EMBL/GenBank/DDBJ databases">
        <title>Study of microbial diversity in lake waters.</title>
        <authorList>
            <person name="Zhang J."/>
        </authorList>
    </citation>
    <scope>NUCLEOTIDE SEQUENCE [LARGE SCALE GENOMIC DNA]</scope>
    <source>
        <strain evidence="2 3">DT12</strain>
    </source>
</reference>
<keyword evidence="3" id="KW-1185">Reference proteome</keyword>
<dbReference type="Proteomes" id="UP001208017">
    <property type="component" value="Unassembled WGS sequence"/>
</dbReference>
<proteinExistence type="predicted"/>
<dbReference type="InterPro" id="IPR003607">
    <property type="entry name" value="HD/PDEase_dom"/>
</dbReference>
<dbReference type="InterPro" id="IPR037522">
    <property type="entry name" value="HD_GYP_dom"/>
</dbReference>
<dbReference type="RefSeq" id="WP_267151434.1">
    <property type="nucleotide sequence ID" value="NZ_JAPMLT010000004.1"/>
</dbReference>